<keyword evidence="3 4" id="KW-0413">Isomerase</keyword>
<dbReference type="PANTHER" id="PTHR11469:SF1">
    <property type="entry name" value="GLUCOSE-6-PHOSPHATE ISOMERASE"/>
    <property type="match status" value="1"/>
</dbReference>
<dbReference type="InterPro" id="IPR046348">
    <property type="entry name" value="SIS_dom_sf"/>
</dbReference>
<dbReference type="Pfam" id="PF00342">
    <property type="entry name" value="PGI"/>
    <property type="match status" value="1"/>
</dbReference>
<evidence type="ECO:0000313" key="6">
    <source>
        <dbReference type="EMBL" id="MDX5895578.1"/>
    </source>
</evidence>
<dbReference type="OrthoDB" id="140919at2"/>
<organism evidence="5 7">
    <name type="scientific">Rubrobacter radiotolerans</name>
    <name type="common">Arthrobacter radiotolerans</name>
    <dbReference type="NCBI Taxonomy" id="42256"/>
    <lineage>
        <taxon>Bacteria</taxon>
        <taxon>Bacillati</taxon>
        <taxon>Actinomycetota</taxon>
        <taxon>Rubrobacteria</taxon>
        <taxon>Rubrobacterales</taxon>
        <taxon>Rubrobacteraceae</taxon>
        <taxon>Rubrobacter</taxon>
    </lineage>
</organism>
<evidence type="ECO:0000256" key="1">
    <source>
        <dbReference type="ARBA" id="ARBA00022432"/>
    </source>
</evidence>
<evidence type="ECO:0000256" key="3">
    <source>
        <dbReference type="ARBA" id="ARBA00023235"/>
    </source>
</evidence>
<keyword evidence="2 4" id="KW-0324">Glycolysis</keyword>
<dbReference type="Gene3D" id="3.40.50.10490">
    <property type="entry name" value="Glucose-6-phosphate isomerase like protein, domain 1"/>
    <property type="match status" value="3"/>
</dbReference>
<dbReference type="GO" id="GO:0097367">
    <property type="term" value="F:carbohydrate derivative binding"/>
    <property type="evidence" value="ECO:0007669"/>
    <property type="project" value="InterPro"/>
</dbReference>
<keyword evidence="1 4" id="KW-0312">Gluconeogenesis</keyword>
<gene>
    <name evidence="5" type="ORF">RradSPS_3022</name>
    <name evidence="6" type="ORF">SIL72_16230</name>
</gene>
<dbReference type="GO" id="GO:0006096">
    <property type="term" value="P:glycolytic process"/>
    <property type="evidence" value="ECO:0007669"/>
    <property type="project" value="UniProtKB-UniPathway"/>
</dbReference>
<dbReference type="EC" id="5.3.1.9" evidence="4"/>
<dbReference type="PRINTS" id="PR00662">
    <property type="entry name" value="G6PISOMERASE"/>
</dbReference>
<dbReference type="PANTHER" id="PTHR11469">
    <property type="entry name" value="GLUCOSE-6-PHOSPHATE ISOMERASE"/>
    <property type="match status" value="1"/>
</dbReference>
<reference evidence="5 7" key="1">
    <citation type="submission" date="2014-03" db="EMBL/GenBank/DDBJ databases">
        <title>Complete genome sequence of the Radio-Resistant Rubrobacter radiotolerans RSPS-4.</title>
        <authorList>
            <person name="Egas C.C."/>
            <person name="Barroso C.C."/>
            <person name="Froufe H.J.C."/>
            <person name="Pacheco J.J."/>
            <person name="Albuquerque L.L."/>
            <person name="da Costa M.M.S."/>
        </authorList>
    </citation>
    <scope>NUCLEOTIDE SEQUENCE [LARGE SCALE GENOMIC DNA]</scope>
    <source>
        <strain evidence="5 7">RSPS-4</strain>
        <plasmid evidence="5 7">2</plasmid>
    </source>
</reference>
<comment type="pathway">
    <text evidence="4">Carbohydrate degradation; glycolysis; D-glyceraldehyde 3-phosphate and glycerone phosphate from D-glucose: step 2/4.</text>
</comment>
<proteinExistence type="inferred from homology"/>
<comment type="catalytic activity">
    <reaction evidence="4">
        <text>alpha-D-glucose 6-phosphate = beta-D-fructose 6-phosphate</text>
        <dbReference type="Rhea" id="RHEA:11816"/>
        <dbReference type="ChEBI" id="CHEBI:57634"/>
        <dbReference type="ChEBI" id="CHEBI:58225"/>
        <dbReference type="EC" id="5.3.1.9"/>
    </reaction>
</comment>
<dbReference type="AlphaFoldDB" id="A0A023X8D1"/>
<dbReference type="PROSITE" id="PS51463">
    <property type="entry name" value="P_GLUCOSE_ISOMERASE_3"/>
    <property type="match status" value="1"/>
</dbReference>
<name>A0A023X8D1_RUBRA</name>
<dbReference type="UniPathway" id="UPA00109">
    <property type="reaction ID" value="UER00181"/>
</dbReference>
<dbReference type="EMBL" id="JAWXXX010000003">
    <property type="protein sequence ID" value="MDX5895578.1"/>
    <property type="molecule type" value="Genomic_DNA"/>
</dbReference>
<dbReference type="GO" id="GO:0051156">
    <property type="term" value="P:glucose 6-phosphate metabolic process"/>
    <property type="evidence" value="ECO:0007669"/>
    <property type="project" value="TreeGrafter"/>
</dbReference>
<dbReference type="Proteomes" id="UP001281130">
    <property type="component" value="Unassembled WGS sequence"/>
</dbReference>
<accession>A0A023X8D1</accession>
<keyword evidence="5" id="KW-0614">Plasmid</keyword>
<dbReference type="KEGG" id="rrd:RradSPS_3022"/>
<geneLocation type="plasmid" evidence="5">
    <name>2</name>
</geneLocation>
<dbReference type="GO" id="GO:0006094">
    <property type="term" value="P:gluconeogenesis"/>
    <property type="evidence" value="ECO:0007669"/>
    <property type="project" value="UniProtKB-KW"/>
</dbReference>
<dbReference type="PATRIC" id="fig|42256.3.peg.3070"/>
<dbReference type="InterPro" id="IPR001672">
    <property type="entry name" value="G6P_Isomerase"/>
</dbReference>
<evidence type="ECO:0000256" key="4">
    <source>
        <dbReference type="RuleBase" id="RU000612"/>
    </source>
</evidence>
<dbReference type="EMBL" id="CP007516">
    <property type="protein sequence ID" value="AHY48305.1"/>
    <property type="molecule type" value="Genomic_DNA"/>
</dbReference>
<comment type="similarity">
    <text evidence="4">Belongs to the GPI family.</text>
</comment>
<dbReference type="GO" id="GO:0004347">
    <property type="term" value="F:glucose-6-phosphate isomerase activity"/>
    <property type="evidence" value="ECO:0007669"/>
    <property type="project" value="UniProtKB-EC"/>
</dbReference>
<dbReference type="eggNOG" id="COG0166">
    <property type="taxonomic scope" value="Bacteria"/>
</dbReference>
<protein>
    <recommendedName>
        <fullName evidence="4">Glucose-6-phosphate isomerase</fullName>
        <ecNumber evidence="4">5.3.1.9</ecNumber>
    </recommendedName>
</protein>
<evidence type="ECO:0000313" key="7">
    <source>
        <dbReference type="Proteomes" id="UP000025229"/>
    </source>
</evidence>
<evidence type="ECO:0000256" key="2">
    <source>
        <dbReference type="ARBA" id="ARBA00023152"/>
    </source>
</evidence>
<dbReference type="Proteomes" id="UP000025229">
    <property type="component" value="Plasmid 2"/>
</dbReference>
<sequence>MIRPEGTSLGAYEPAVMSALSDLREKRAVERMLEGDHTLWGPEPDEIANRLGWLKSPETIRPELPRLAKLADELKAEGTEHVLLLGMGGSSLAPEVFGKTLPRKEGYPDLTVLDSTDPEAVLRVAGRLDLAKTVFIVSTKSGGTVETFSLFKFFYERVRAEVEGEPGSRFIAITDPGSGLQETAERYAFRETFLNDPDIGGRYSALSFFGTVPAALIGADVGKLLDSGAAALRECSTPASETNPGAFLGGAMGELAAHQGRDKLTFLASPALEPFGPWVEQLIAESTGKDGVGILPVAEEPEGPAEVYGEDRVFVKLALREEETPGTDALLRELREAGHPVVEILLDSEHDLGGEMMRWEVATALAGERLGINPFDQPNVESAKVQARSMLAAYQEEGALPQLQPTATDGQLAVFSEGDAPDVEGALKEFFARAQAGDYVALQAYLPPNEATTERLQGIRVGLRDRLRLATTLGYGPRFLHSTGQLHKGDGGSGLFVQLTADHPEDADIPDEAGSSHSSVTFGVLIDAQALGDRQALLDNDRRFVRVHLGGDVEGGLDRLAQMLD</sequence>
<keyword evidence="7" id="KW-1185">Reference proteome</keyword>
<dbReference type="RefSeq" id="WP_051590064.1">
    <property type="nucleotide sequence ID" value="NZ_CP007516.1"/>
</dbReference>
<dbReference type="GO" id="GO:0048029">
    <property type="term" value="F:monosaccharide binding"/>
    <property type="evidence" value="ECO:0007669"/>
    <property type="project" value="TreeGrafter"/>
</dbReference>
<dbReference type="SUPFAM" id="SSF53697">
    <property type="entry name" value="SIS domain"/>
    <property type="match status" value="1"/>
</dbReference>
<evidence type="ECO:0000313" key="5">
    <source>
        <dbReference type="EMBL" id="AHY48305.1"/>
    </source>
</evidence>
<dbReference type="GO" id="GO:0005829">
    <property type="term" value="C:cytosol"/>
    <property type="evidence" value="ECO:0007669"/>
    <property type="project" value="TreeGrafter"/>
</dbReference>
<reference evidence="6" key="2">
    <citation type="submission" date="2023-11" db="EMBL/GenBank/DDBJ databases">
        <title>MicrobeMod: A computational toolkit for identifying prokaryotic methylation and restriction-modification with nanopore sequencing.</title>
        <authorList>
            <person name="Crits-Christoph A."/>
            <person name="Kang S.C."/>
            <person name="Lee H."/>
            <person name="Ostrov N."/>
        </authorList>
    </citation>
    <scope>NUCLEOTIDE SEQUENCE</scope>
    <source>
        <strain evidence="6">ATCC 51242</strain>
    </source>
</reference>
<dbReference type="HOGENOM" id="CLU_036298_0_0_11"/>